<dbReference type="OrthoDB" id="6022300at2759"/>
<evidence type="ECO:0000256" key="1">
    <source>
        <dbReference type="ARBA" id="ARBA00004123"/>
    </source>
</evidence>
<evidence type="ECO:0000256" key="6">
    <source>
        <dbReference type="SAM" id="MobiDB-lite"/>
    </source>
</evidence>
<feature type="region of interest" description="Disordered" evidence="6">
    <location>
        <begin position="276"/>
        <end position="402"/>
    </location>
</feature>
<evidence type="ECO:0000313" key="9">
    <source>
        <dbReference type="Proteomes" id="UP000272942"/>
    </source>
</evidence>
<evidence type="ECO:0000256" key="3">
    <source>
        <dbReference type="ARBA" id="ARBA00023125"/>
    </source>
</evidence>
<dbReference type="Pfam" id="PF07716">
    <property type="entry name" value="bZIP_2"/>
    <property type="match status" value="1"/>
</dbReference>
<name>A0A183A8G3_9TREM</name>
<dbReference type="WBParaSite" id="ECPE_0000325101-mRNA-1">
    <property type="protein sequence ID" value="ECPE_0000325101-mRNA-1"/>
    <property type="gene ID" value="ECPE_0000325101"/>
</dbReference>
<dbReference type="PROSITE" id="PS50217">
    <property type="entry name" value="BZIP"/>
    <property type="match status" value="1"/>
</dbReference>
<organism evidence="10">
    <name type="scientific">Echinostoma caproni</name>
    <dbReference type="NCBI Taxonomy" id="27848"/>
    <lineage>
        <taxon>Eukaryota</taxon>
        <taxon>Metazoa</taxon>
        <taxon>Spiralia</taxon>
        <taxon>Lophotrochozoa</taxon>
        <taxon>Platyhelminthes</taxon>
        <taxon>Trematoda</taxon>
        <taxon>Digenea</taxon>
        <taxon>Plagiorchiida</taxon>
        <taxon>Echinostomata</taxon>
        <taxon>Echinostomatoidea</taxon>
        <taxon>Echinostomatidae</taxon>
        <taxon>Echinostoma</taxon>
    </lineage>
</organism>
<evidence type="ECO:0000256" key="4">
    <source>
        <dbReference type="ARBA" id="ARBA00023163"/>
    </source>
</evidence>
<feature type="compositionally biased region" description="Polar residues" evidence="6">
    <location>
        <begin position="316"/>
        <end position="328"/>
    </location>
</feature>
<dbReference type="InterPro" id="IPR004827">
    <property type="entry name" value="bZIP"/>
</dbReference>
<reference evidence="10" key="1">
    <citation type="submission" date="2016-06" db="UniProtKB">
        <authorList>
            <consortium name="WormBaseParasite"/>
        </authorList>
    </citation>
    <scope>IDENTIFICATION</scope>
</reference>
<dbReference type="GO" id="GO:0000981">
    <property type="term" value="F:DNA-binding transcription factor activity, RNA polymerase II-specific"/>
    <property type="evidence" value="ECO:0007669"/>
    <property type="project" value="TreeGrafter"/>
</dbReference>
<keyword evidence="3" id="KW-0238">DNA-binding</keyword>
<comment type="subcellular location">
    <subcellularLocation>
        <location evidence="1">Nucleus</location>
    </subcellularLocation>
</comment>
<feature type="region of interest" description="Disordered" evidence="6">
    <location>
        <begin position="189"/>
        <end position="246"/>
    </location>
</feature>
<protein>
    <submittedName>
        <fullName evidence="10">BZIP domain-containing protein</fullName>
    </submittedName>
</protein>
<evidence type="ECO:0000256" key="5">
    <source>
        <dbReference type="ARBA" id="ARBA00023242"/>
    </source>
</evidence>
<sequence length="445" mass="49016">MKPSELEASELQSADLIPMKAGLCPETNGTLLTSALSHLPETIINSIALRNNRTFSTTSLPLTGIPNLNSELIQSPFATSLSSASSASPLTSALLCSVLGTELRPSVPQLATRLRASSCQPLGRFLLNPTDPNWRWPDPTPSVEETPLDLSKKSPTQTERESPSEISNQVPLVTTVSVPMQMAVSISPVQESGKLQTEDEQPASTNTGTVRRRRTTASRRLRKIAPSKCLPLEENNAETQKPSRSEMMLLSSSQPPSHIRYPTMSDTEDYKTTIISGTTDVTTPQLRGRRSHSASDTRTSETCDPTHALDDAPVSDVSTNSETWSLSRPTALIPSHRTSNSAHHTGTRPTGQDPTVCNPRMRRYPEMTPNEVKDQAYWEKRVKNNEAARRSRRARKSKEQSLRDYAERLEKANTQLLQEIKLLKQEVARLKSETGQKNGGEKGSE</sequence>
<dbReference type="Proteomes" id="UP000272942">
    <property type="component" value="Unassembled WGS sequence"/>
</dbReference>
<keyword evidence="2" id="KW-0805">Transcription regulation</keyword>
<keyword evidence="5" id="KW-0539">Nucleus</keyword>
<dbReference type="PANTHER" id="PTHR11988:SF27">
    <property type="entry name" value="GH27708P"/>
    <property type="match status" value="1"/>
</dbReference>
<dbReference type="AlphaFoldDB" id="A0A183A8G3"/>
<accession>A0A183A8G3</accession>
<reference evidence="8 9" key="2">
    <citation type="submission" date="2018-11" db="EMBL/GenBank/DDBJ databases">
        <authorList>
            <consortium name="Pathogen Informatics"/>
        </authorList>
    </citation>
    <scope>NUCLEOTIDE SEQUENCE [LARGE SCALE GENOMIC DNA]</scope>
    <source>
        <strain evidence="8 9">Egypt</strain>
    </source>
</reference>
<feature type="compositionally biased region" description="Basic residues" evidence="6">
    <location>
        <begin position="210"/>
        <end position="225"/>
    </location>
</feature>
<dbReference type="PANTHER" id="PTHR11988">
    <property type="entry name" value="THYROTROPH EMBRYONIC FACTOR RELATED"/>
    <property type="match status" value="1"/>
</dbReference>
<evidence type="ECO:0000313" key="8">
    <source>
        <dbReference type="EMBL" id="VDP68886.1"/>
    </source>
</evidence>
<feature type="domain" description="BZIP" evidence="7">
    <location>
        <begin position="374"/>
        <end position="433"/>
    </location>
</feature>
<dbReference type="GO" id="GO:0000978">
    <property type="term" value="F:RNA polymerase II cis-regulatory region sequence-specific DNA binding"/>
    <property type="evidence" value="ECO:0007669"/>
    <property type="project" value="TreeGrafter"/>
</dbReference>
<keyword evidence="9" id="KW-1185">Reference proteome</keyword>
<gene>
    <name evidence="8" type="ORF">ECPE_LOCUS3248</name>
</gene>
<feature type="compositionally biased region" description="Polar residues" evidence="6">
    <location>
        <begin position="336"/>
        <end position="355"/>
    </location>
</feature>
<proteinExistence type="predicted"/>
<dbReference type="InterPro" id="IPR046347">
    <property type="entry name" value="bZIP_sf"/>
</dbReference>
<dbReference type="GO" id="GO:0005634">
    <property type="term" value="C:nucleus"/>
    <property type="evidence" value="ECO:0007669"/>
    <property type="project" value="UniProtKB-SubCell"/>
</dbReference>
<feature type="compositionally biased region" description="Basic and acidic residues" evidence="6">
    <location>
        <begin position="371"/>
        <end position="389"/>
    </location>
</feature>
<evidence type="ECO:0000259" key="7">
    <source>
        <dbReference type="PROSITE" id="PS50217"/>
    </source>
</evidence>
<evidence type="ECO:0000313" key="10">
    <source>
        <dbReference type="WBParaSite" id="ECPE_0000325101-mRNA-1"/>
    </source>
</evidence>
<evidence type="ECO:0000256" key="2">
    <source>
        <dbReference type="ARBA" id="ARBA00023015"/>
    </source>
</evidence>
<dbReference type="SMART" id="SM00338">
    <property type="entry name" value="BRLZ"/>
    <property type="match status" value="1"/>
</dbReference>
<dbReference type="SUPFAM" id="SSF57959">
    <property type="entry name" value="Leucine zipper domain"/>
    <property type="match status" value="1"/>
</dbReference>
<dbReference type="EMBL" id="UZAN01040227">
    <property type="protein sequence ID" value="VDP68886.1"/>
    <property type="molecule type" value="Genomic_DNA"/>
</dbReference>
<dbReference type="Gene3D" id="1.20.5.170">
    <property type="match status" value="1"/>
</dbReference>
<feature type="region of interest" description="Disordered" evidence="6">
    <location>
        <begin position="130"/>
        <end position="167"/>
    </location>
</feature>
<keyword evidence="4" id="KW-0804">Transcription</keyword>
<dbReference type="InterPro" id="IPR040223">
    <property type="entry name" value="PAR_bZIP"/>
</dbReference>